<comment type="caution">
    <text evidence="1">The sequence shown here is derived from an EMBL/GenBank/DDBJ whole genome shotgun (WGS) entry which is preliminary data.</text>
</comment>
<gene>
    <name evidence="1" type="ORF">AKJ31_11905</name>
</gene>
<accession>A0A0M0I0H3</accession>
<evidence type="ECO:0000313" key="1">
    <source>
        <dbReference type="EMBL" id="KOO07582.1"/>
    </source>
</evidence>
<dbReference type="STRING" id="171383.AKJ31_11905"/>
<dbReference type="Proteomes" id="UP000037530">
    <property type="component" value="Unassembled WGS sequence"/>
</dbReference>
<organism evidence="1 2">
    <name type="scientific">Vibrio hepatarius</name>
    <dbReference type="NCBI Taxonomy" id="171383"/>
    <lineage>
        <taxon>Bacteria</taxon>
        <taxon>Pseudomonadati</taxon>
        <taxon>Pseudomonadota</taxon>
        <taxon>Gammaproteobacteria</taxon>
        <taxon>Vibrionales</taxon>
        <taxon>Vibrionaceae</taxon>
        <taxon>Vibrio</taxon>
        <taxon>Vibrio oreintalis group</taxon>
    </lineage>
</organism>
<dbReference type="EMBL" id="LHPI01000009">
    <property type="protein sequence ID" value="KOO07582.1"/>
    <property type="molecule type" value="Genomic_DNA"/>
</dbReference>
<dbReference type="SUPFAM" id="SSF52768">
    <property type="entry name" value="Arginase/deacetylase"/>
    <property type="match status" value="1"/>
</dbReference>
<sequence length="277" mass="32173">MFGLFRRNKTENIIGLPSHQLTLISVSEQLKSMKLVDFEMADQSLEEVYEWLSQQDRHHWLNGGHFNLKQQPRGKFQLHLSRHLGSDSLPVVLTNNTETLLHSLPLLHTPRRELGIIHIGRRFELKAPLEPDIGSAYHFALSRYNECRLFCIGIDNSQNDERSIEYAEDLGCDWMTMQECGFSHRFHVKQQLASYLSHCEDIVVNIDLESLYPSARLESASWLDVQMVSRMLRQLLISGKVRHIQLVGYKDKHLYSKQTLNLLHDMAEMFPVNHRAA</sequence>
<dbReference type="OrthoDB" id="5902234at2"/>
<evidence type="ECO:0000313" key="2">
    <source>
        <dbReference type="Proteomes" id="UP000037530"/>
    </source>
</evidence>
<proteinExistence type="predicted"/>
<dbReference type="RefSeq" id="WP_053409321.1">
    <property type="nucleotide sequence ID" value="NZ_DAIPHI010000004.1"/>
</dbReference>
<dbReference type="AlphaFoldDB" id="A0A0M0I0H3"/>
<dbReference type="Gene3D" id="3.40.800.10">
    <property type="entry name" value="Ureohydrolase domain"/>
    <property type="match status" value="1"/>
</dbReference>
<keyword evidence="2" id="KW-1185">Reference proteome</keyword>
<dbReference type="InterPro" id="IPR023696">
    <property type="entry name" value="Ureohydrolase_dom_sf"/>
</dbReference>
<protein>
    <submittedName>
        <fullName evidence="1">Arginase</fullName>
    </submittedName>
</protein>
<dbReference type="PATRIC" id="fig|171383.3.peg.2433"/>
<name>A0A0M0I0H3_9VIBR</name>
<reference evidence="2" key="1">
    <citation type="submission" date="2015-08" db="EMBL/GenBank/DDBJ databases">
        <title>Vibrio galatheae sp. nov., a novel member of the Vibrionaceae family isolated from the Solomon Islands.</title>
        <authorList>
            <person name="Giubergia S."/>
            <person name="Machado H."/>
            <person name="Mateiu R.V."/>
            <person name="Gram L."/>
        </authorList>
    </citation>
    <scope>NUCLEOTIDE SEQUENCE [LARGE SCALE GENOMIC DNA]</scope>
    <source>
        <strain evidence="2">DSM 19134</strain>
    </source>
</reference>